<comment type="caution">
    <text evidence="4">The sequence shown here is derived from an EMBL/GenBank/DDBJ whole genome shotgun (WGS) entry which is preliminary data.</text>
</comment>
<dbReference type="InterPro" id="IPR018247">
    <property type="entry name" value="EF_Hand_1_Ca_BS"/>
</dbReference>
<evidence type="ECO:0000256" key="1">
    <source>
        <dbReference type="ARBA" id="ARBA00022837"/>
    </source>
</evidence>
<feature type="compositionally biased region" description="Basic and acidic residues" evidence="2">
    <location>
        <begin position="8"/>
        <end position="26"/>
    </location>
</feature>
<dbReference type="InterPro" id="IPR011992">
    <property type="entry name" value="EF-hand-dom_pair"/>
</dbReference>
<feature type="domain" description="EF-hand" evidence="3">
    <location>
        <begin position="102"/>
        <end position="137"/>
    </location>
</feature>
<sequence length="201" mass="22100">MSVVVAKKVREAKEKQRDAERDKRKDRLDELFKELDSSGDGTLDASEVKHLLTSLADGREPDEEELGFIMKTSGCQASQRISREQLAGAIESWTLYLQEFGNEGSAGKVLFDKHDKSQTGKLDREELAGLLQELAGRPASEADLDWILAKADVLGDGMIAKIELSQAIALWLQRLAEDMEAEETTASQTSKGSKSSVCTLL</sequence>
<dbReference type="SUPFAM" id="SSF47473">
    <property type="entry name" value="EF-hand"/>
    <property type="match status" value="1"/>
</dbReference>
<keyword evidence="5" id="KW-1185">Reference proteome</keyword>
<accession>A0AA36IZ41</accession>
<dbReference type="PROSITE" id="PS00018">
    <property type="entry name" value="EF_HAND_1"/>
    <property type="match status" value="2"/>
</dbReference>
<name>A0AA36IZ41_9DINO</name>
<gene>
    <name evidence="4" type="ORF">EVOR1521_LOCUS20842</name>
</gene>
<feature type="region of interest" description="Disordered" evidence="2">
    <location>
        <begin position="1"/>
        <end position="26"/>
    </location>
</feature>
<dbReference type="AlphaFoldDB" id="A0AA36IZ41"/>
<evidence type="ECO:0000256" key="2">
    <source>
        <dbReference type="SAM" id="MobiDB-lite"/>
    </source>
</evidence>
<dbReference type="Pfam" id="PF13499">
    <property type="entry name" value="EF-hand_7"/>
    <property type="match status" value="1"/>
</dbReference>
<dbReference type="PROSITE" id="PS50222">
    <property type="entry name" value="EF_HAND_2"/>
    <property type="match status" value="2"/>
</dbReference>
<dbReference type="InterPro" id="IPR002048">
    <property type="entry name" value="EF_hand_dom"/>
</dbReference>
<reference evidence="4" key="1">
    <citation type="submission" date="2023-08" db="EMBL/GenBank/DDBJ databases">
        <authorList>
            <person name="Chen Y."/>
            <person name="Shah S."/>
            <person name="Dougan E. K."/>
            <person name="Thang M."/>
            <person name="Chan C."/>
        </authorList>
    </citation>
    <scope>NUCLEOTIDE SEQUENCE</scope>
</reference>
<feature type="domain" description="EF-hand" evidence="3">
    <location>
        <begin position="23"/>
        <end position="58"/>
    </location>
</feature>
<evidence type="ECO:0000313" key="4">
    <source>
        <dbReference type="EMBL" id="CAJ1396647.1"/>
    </source>
</evidence>
<dbReference type="EMBL" id="CAUJNA010003239">
    <property type="protein sequence ID" value="CAJ1396647.1"/>
    <property type="molecule type" value="Genomic_DNA"/>
</dbReference>
<evidence type="ECO:0000259" key="3">
    <source>
        <dbReference type="PROSITE" id="PS50222"/>
    </source>
</evidence>
<evidence type="ECO:0000313" key="5">
    <source>
        <dbReference type="Proteomes" id="UP001178507"/>
    </source>
</evidence>
<proteinExistence type="predicted"/>
<dbReference type="Gene3D" id="1.10.238.10">
    <property type="entry name" value="EF-hand"/>
    <property type="match status" value="1"/>
</dbReference>
<dbReference type="Proteomes" id="UP001178507">
    <property type="component" value="Unassembled WGS sequence"/>
</dbReference>
<keyword evidence="1" id="KW-0106">Calcium</keyword>
<dbReference type="GO" id="GO:0005509">
    <property type="term" value="F:calcium ion binding"/>
    <property type="evidence" value="ECO:0007669"/>
    <property type="project" value="InterPro"/>
</dbReference>
<protein>
    <recommendedName>
        <fullName evidence="3">EF-hand domain-containing protein</fullName>
    </recommendedName>
</protein>
<organism evidence="4 5">
    <name type="scientific">Effrenium voratum</name>
    <dbReference type="NCBI Taxonomy" id="2562239"/>
    <lineage>
        <taxon>Eukaryota</taxon>
        <taxon>Sar</taxon>
        <taxon>Alveolata</taxon>
        <taxon>Dinophyceae</taxon>
        <taxon>Suessiales</taxon>
        <taxon>Symbiodiniaceae</taxon>
        <taxon>Effrenium</taxon>
    </lineage>
</organism>
<dbReference type="SMART" id="SM00054">
    <property type="entry name" value="EFh"/>
    <property type="match status" value="2"/>
</dbReference>